<dbReference type="SUPFAM" id="SSF81321">
    <property type="entry name" value="Family A G protein-coupled receptor-like"/>
    <property type="match status" value="1"/>
</dbReference>
<dbReference type="GO" id="GO:0005886">
    <property type="term" value="C:plasma membrane"/>
    <property type="evidence" value="ECO:0000318"/>
    <property type="project" value="GO_Central"/>
</dbReference>
<dbReference type="PANTHER" id="PTHR24062">
    <property type="entry name" value="VOMERONASAL TYPE-1 RECEPTOR"/>
    <property type="match status" value="1"/>
</dbReference>
<dbReference type="InterPro" id="IPR004072">
    <property type="entry name" value="Vmron_rcpt_1"/>
</dbReference>
<feature type="transmembrane region" description="Helical" evidence="11">
    <location>
        <begin position="90"/>
        <end position="112"/>
    </location>
</feature>
<dbReference type="AlphaFoldDB" id="A0A6I8N1F7"/>
<dbReference type="FunFam" id="1.20.1070.10:FF:000081">
    <property type="entry name" value="Vomeronasal type-1 receptor"/>
    <property type="match status" value="1"/>
</dbReference>
<keyword evidence="14" id="KW-1185">Reference proteome</keyword>
<evidence type="ECO:0000256" key="11">
    <source>
        <dbReference type="RuleBase" id="RU364061"/>
    </source>
</evidence>
<keyword evidence="5 11" id="KW-0812">Transmembrane</keyword>
<dbReference type="Ensembl" id="ENSOANT00000062993.1">
    <property type="protein sequence ID" value="ENSOANP00000034787.1"/>
    <property type="gene ID" value="ENSOANG00000045369.1"/>
</dbReference>
<organism evidence="13 14">
    <name type="scientific">Ornithorhynchus anatinus</name>
    <name type="common">Duckbill platypus</name>
    <dbReference type="NCBI Taxonomy" id="9258"/>
    <lineage>
        <taxon>Eukaryota</taxon>
        <taxon>Metazoa</taxon>
        <taxon>Chordata</taxon>
        <taxon>Craniata</taxon>
        <taxon>Vertebrata</taxon>
        <taxon>Euteleostomi</taxon>
        <taxon>Mammalia</taxon>
        <taxon>Monotremata</taxon>
        <taxon>Ornithorhynchidae</taxon>
        <taxon>Ornithorhynchus</taxon>
    </lineage>
</organism>
<keyword evidence="7 11" id="KW-0297">G-protein coupled receptor</keyword>
<evidence type="ECO:0000313" key="13">
    <source>
        <dbReference type="Ensembl" id="ENSOANP00000034787.1"/>
    </source>
</evidence>
<feature type="transmembrane region" description="Helical" evidence="11">
    <location>
        <begin position="45"/>
        <end position="70"/>
    </location>
</feature>
<keyword evidence="6 11" id="KW-1133">Transmembrane helix</keyword>
<keyword evidence="3 11" id="KW-1003">Cell membrane</keyword>
<evidence type="ECO:0000256" key="5">
    <source>
        <dbReference type="ARBA" id="ARBA00022692"/>
    </source>
</evidence>
<name>A0A6I8N1F7_ORNAN</name>
<keyword evidence="9 11" id="KW-0675">Receptor</keyword>
<evidence type="ECO:0000313" key="14">
    <source>
        <dbReference type="Proteomes" id="UP000002279"/>
    </source>
</evidence>
<dbReference type="GO" id="GO:0019236">
    <property type="term" value="P:response to pheromone"/>
    <property type="evidence" value="ECO:0007669"/>
    <property type="project" value="UniProtKB-KW"/>
</dbReference>
<evidence type="ECO:0000256" key="9">
    <source>
        <dbReference type="ARBA" id="ARBA00023170"/>
    </source>
</evidence>
<reference evidence="13" key="1">
    <citation type="submission" date="2025-08" db="UniProtKB">
        <authorList>
            <consortium name="Ensembl"/>
        </authorList>
    </citation>
    <scope>IDENTIFICATION</scope>
    <source>
        <strain evidence="13">Glennie</strain>
    </source>
</reference>
<feature type="transmembrane region" description="Helical" evidence="11">
    <location>
        <begin position="12"/>
        <end position="33"/>
    </location>
</feature>
<dbReference type="InParanoid" id="A0A6I8N1F7"/>
<dbReference type="GeneTree" id="ENSGT01030000234553"/>
<evidence type="ECO:0000256" key="7">
    <source>
        <dbReference type="ARBA" id="ARBA00023040"/>
    </source>
</evidence>
<dbReference type="Gene3D" id="1.20.1070.10">
    <property type="entry name" value="Rhodopsin 7-helix transmembrane proteins"/>
    <property type="match status" value="1"/>
</dbReference>
<feature type="domain" description="G-protein coupled receptors family 1 profile" evidence="12">
    <location>
        <begin position="22"/>
        <end position="286"/>
    </location>
</feature>
<dbReference type="GO" id="GO:0016503">
    <property type="term" value="F:pheromone receptor activity"/>
    <property type="evidence" value="ECO:0007669"/>
    <property type="project" value="InterPro"/>
</dbReference>
<gene>
    <name evidence="13" type="primary">ORNANAV1R3115</name>
</gene>
<evidence type="ECO:0000256" key="4">
    <source>
        <dbReference type="ARBA" id="ARBA00022507"/>
    </source>
</evidence>
<dbReference type="OMA" id="IFSSCCA"/>
<dbReference type="Proteomes" id="UP000002279">
    <property type="component" value="Unplaced"/>
</dbReference>
<dbReference type="GO" id="GO:0007606">
    <property type="term" value="P:sensory perception of chemical stimulus"/>
    <property type="evidence" value="ECO:0007669"/>
    <property type="project" value="UniProtKB-ARBA"/>
</dbReference>
<evidence type="ECO:0000256" key="1">
    <source>
        <dbReference type="ARBA" id="ARBA00004651"/>
    </source>
</evidence>
<dbReference type="PROSITE" id="PS50262">
    <property type="entry name" value="G_PROTEIN_RECEP_F1_2"/>
    <property type="match status" value="1"/>
</dbReference>
<comment type="subcellular location">
    <subcellularLocation>
        <location evidence="1 11">Cell membrane</location>
        <topology evidence="1 11">Multi-pass membrane protein</topology>
    </subcellularLocation>
</comment>
<dbReference type="Bgee" id="ENSOANG00000045369">
    <property type="expression patterns" value="Expressed in testis"/>
</dbReference>
<keyword evidence="4 11" id="KW-0589">Pheromone response</keyword>
<protein>
    <recommendedName>
        <fullName evidence="11">Vomeronasal type-1 receptor</fullName>
    </recommendedName>
</protein>
<evidence type="ECO:0000256" key="8">
    <source>
        <dbReference type="ARBA" id="ARBA00023136"/>
    </source>
</evidence>
<evidence type="ECO:0000259" key="12">
    <source>
        <dbReference type="PROSITE" id="PS50262"/>
    </source>
</evidence>
<dbReference type="OrthoDB" id="9606139at2759"/>
<dbReference type="Pfam" id="PF03402">
    <property type="entry name" value="V1R"/>
    <property type="match status" value="1"/>
</dbReference>
<reference evidence="13" key="2">
    <citation type="submission" date="2025-09" db="UniProtKB">
        <authorList>
            <consortium name="Ensembl"/>
        </authorList>
    </citation>
    <scope>IDENTIFICATION</scope>
    <source>
        <strain evidence="13">Glennie</strain>
    </source>
</reference>
<dbReference type="InterPro" id="IPR017452">
    <property type="entry name" value="GPCR_Rhodpsn_7TM"/>
</dbReference>
<evidence type="ECO:0000256" key="6">
    <source>
        <dbReference type="ARBA" id="ARBA00022989"/>
    </source>
</evidence>
<evidence type="ECO:0000256" key="10">
    <source>
        <dbReference type="ARBA" id="ARBA00023224"/>
    </source>
</evidence>
<keyword evidence="10 11" id="KW-0807">Transducer</keyword>
<evidence type="ECO:0000256" key="2">
    <source>
        <dbReference type="ARBA" id="ARBA00010663"/>
    </source>
</evidence>
<feature type="transmembrane region" description="Helical" evidence="11">
    <location>
        <begin position="236"/>
        <end position="260"/>
    </location>
</feature>
<keyword evidence="8 11" id="KW-0472">Membrane</keyword>
<comment type="similarity">
    <text evidence="2 11">Belongs to the G-protein coupled receptor 1 family.</text>
</comment>
<proteinExistence type="inferred from homology"/>
<feature type="transmembrane region" description="Helical" evidence="11">
    <location>
        <begin position="190"/>
        <end position="207"/>
    </location>
</feature>
<accession>A0A6I8N1F7</accession>
<feature type="transmembrane region" description="Helical" evidence="11">
    <location>
        <begin position="272"/>
        <end position="289"/>
    </location>
</feature>
<dbReference type="PRINTS" id="PR01534">
    <property type="entry name" value="VOMERONASL1R"/>
</dbReference>
<sequence>MNSTELSCGMLIFLQFSLGLLLNIFLLLFYIRVASTSHKSSYSDLILAHLVLANTIILLTSGVLETLSAWGLRNFLDDVGCKILMYLYRVARGLAICTTCLLSVFQAVTISPSTFRWAGIKVKLPKCILPSFLLSWILNMLIEMDTPIYMISPQNNNSFQIMLDLKYCSEISDSEETTLVITVALTMRDLFFVGLMSTASSYMVFVLHRHHRQIRHLHGPSRSPKAMPEVRAAKRVIALVTLYVLLYGRQTIMLSVLVNVKEKSPMLVKSHMVFRLTFSAVSPLLMIHSDRRIRIFVKRQSPVSDPEPSNNNNNVDIC</sequence>
<evidence type="ECO:0000256" key="3">
    <source>
        <dbReference type="ARBA" id="ARBA00022475"/>
    </source>
</evidence>
<dbReference type="GO" id="GO:0005550">
    <property type="term" value="F:pheromone binding"/>
    <property type="evidence" value="ECO:0000318"/>
    <property type="project" value="GO_Central"/>
</dbReference>